<dbReference type="EMBL" id="GBXM01049999">
    <property type="protein sequence ID" value="JAH58578.1"/>
    <property type="molecule type" value="Transcribed_RNA"/>
</dbReference>
<protein>
    <submittedName>
        <fullName evidence="1">Uncharacterized protein</fullName>
    </submittedName>
</protein>
<name>A0A0E9U0Q2_ANGAN</name>
<accession>A0A0E9U0Q2</accession>
<reference evidence="1" key="1">
    <citation type="submission" date="2014-11" db="EMBL/GenBank/DDBJ databases">
        <authorList>
            <person name="Amaro Gonzalez C."/>
        </authorList>
    </citation>
    <scope>NUCLEOTIDE SEQUENCE</scope>
</reference>
<reference evidence="1" key="2">
    <citation type="journal article" date="2015" name="Fish Shellfish Immunol.">
        <title>Early steps in the European eel (Anguilla anguilla)-Vibrio vulnificus interaction in the gills: Role of the RtxA13 toxin.</title>
        <authorList>
            <person name="Callol A."/>
            <person name="Pajuelo D."/>
            <person name="Ebbesson L."/>
            <person name="Teles M."/>
            <person name="MacKenzie S."/>
            <person name="Amaro C."/>
        </authorList>
    </citation>
    <scope>NUCLEOTIDE SEQUENCE</scope>
</reference>
<dbReference type="AlphaFoldDB" id="A0A0E9U0Q2"/>
<organism evidence="1">
    <name type="scientific">Anguilla anguilla</name>
    <name type="common">European freshwater eel</name>
    <name type="synonym">Muraena anguilla</name>
    <dbReference type="NCBI Taxonomy" id="7936"/>
    <lineage>
        <taxon>Eukaryota</taxon>
        <taxon>Metazoa</taxon>
        <taxon>Chordata</taxon>
        <taxon>Craniata</taxon>
        <taxon>Vertebrata</taxon>
        <taxon>Euteleostomi</taxon>
        <taxon>Actinopterygii</taxon>
        <taxon>Neopterygii</taxon>
        <taxon>Teleostei</taxon>
        <taxon>Anguilliformes</taxon>
        <taxon>Anguillidae</taxon>
        <taxon>Anguilla</taxon>
    </lineage>
</organism>
<proteinExistence type="predicted"/>
<sequence>MRYMVANRTTAFTDKQQVEMV</sequence>
<evidence type="ECO:0000313" key="1">
    <source>
        <dbReference type="EMBL" id="JAH58578.1"/>
    </source>
</evidence>
<dbReference type="EMBL" id="GBXM01049760">
    <property type="protein sequence ID" value="JAH58817.1"/>
    <property type="molecule type" value="Transcribed_RNA"/>
</dbReference>